<dbReference type="PROSITE" id="PS50181">
    <property type="entry name" value="FBOX"/>
    <property type="match status" value="1"/>
</dbReference>
<accession>A0A0H2RNV9</accession>
<dbReference type="EMBL" id="KQ085958">
    <property type="protein sequence ID" value="KLO13539.1"/>
    <property type="molecule type" value="Genomic_DNA"/>
</dbReference>
<dbReference type="InterPro" id="IPR001810">
    <property type="entry name" value="F-box_dom"/>
</dbReference>
<dbReference type="SUPFAM" id="SSF81383">
    <property type="entry name" value="F-box domain"/>
    <property type="match status" value="1"/>
</dbReference>
<dbReference type="Proteomes" id="UP000053477">
    <property type="component" value="Unassembled WGS sequence"/>
</dbReference>
<dbReference type="Pfam" id="PF12937">
    <property type="entry name" value="F-box-like"/>
    <property type="match status" value="1"/>
</dbReference>
<keyword evidence="3" id="KW-1185">Reference proteome</keyword>
<dbReference type="InParanoid" id="A0A0H2RNV9"/>
<dbReference type="SMART" id="SM00256">
    <property type="entry name" value="FBOX"/>
    <property type="match status" value="1"/>
</dbReference>
<organism evidence="2 3">
    <name type="scientific">Schizopora paradoxa</name>
    <dbReference type="NCBI Taxonomy" id="27342"/>
    <lineage>
        <taxon>Eukaryota</taxon>
        <taxon>Fungi</taxon>
        <taxon>Dikarya</taxon>
        <taxon>Basidiomycota</taxon>
        <taxon>Agaricomycotina</taxon>
        <taxon>Agaricomycetes</taxon>
        <taxon>Hymenochaetales</taxon>
        <taxon>Schizoporaceae</taxon>
        <taxon>Schizopora</taxon>
    </lineage>
</organism>
<dbReference type="Gene3D" id="1.20.1280.50">
    <property type="match status" value="1"/>
</dbReference>
<dbReference type="AlphaFoldDB" id="A0A0H2RNV9"/>
<gene>
    <name evidence="2" type="ORF">SCHPADRAFT_904122</name>
</gene>
<feature type="domain" description="F-box" evidence="1">
    <location>
        <begin position="21"/>
        <end position="67"/>
    </location>
</feature>
<dbReference type="InterPro" id="IPR036047">
    <property type="entry name" value="F-box-like_dom_sf"/>
</dbReference>
<sequence length="588" mass="66707">MSFRHSGAFQIPVGLIPEEKAYVLNQLPFDIIVKILLLLDVRDLLYVAQTCQHLNRICSSPFIWRYHASCAIHRSRPLVLRNTTDLQQLDVHQLRQAVVRTALLEHNWGNDKAVRVGMAKKVALRFPVTSPRSLFYTVFVRKYLLSPTEDRHLTVWDLERGKSIGKYDMRRTFAASGLILAVREHYPSHSLFYIVTGNLISADFGHTMEFYILHITFPDESSNEPAKFKQVADFSFSMMQTVAMYILDAVRRIVCVVCRYPETDKLGIYVVLDWATGESNLINTGLTYEYRKSVLGVRLSTDGQFILIRTERDGKEVMQCHSLASLREGQSPSCWKAKLFWTPSPEPQDESETDGYWNDETDSNSPYFQPLFTTLNLYPDLNVNTVVFRCWNMSPWWPDYPNTPRPTSCVVLYRTTVTDPGPGANTQTWRVSQYFTSGDVDKTHEDGVARPLGPFARRRFVIELKDPVLANVLDDEMPVLGFSYNQAAWIEQVVEEEAAVTPPGMAANVARRMLGRGRRTKKRLVARIASFPDPGTCPGERSGMESAIKTLDVPPRVLAAARDISIDAELGTVSVITKSNTVHIFSYC</sequence>
<name>A0A0H2RNV9_9AGAM</name>
<evidence type="ECO:0000313" key="3">
    <source>
        <dbReference type="Proteomes" id="UP000053477"/>
    </source>
</evidence>
<evidence type="ECO:0000259" key="1">
    <source>
        <dbReference type="PROSITE" id="PS50181"/>
    </source>
</evidence>
<reference evidence="2 3" key="1">
    <citation type="submission" date="2015-04" db="EMBL/GenBank/DDBJ databases">
        <title>Complete genome sequence of Schizopora paradoxa KUC8140, a cosmopolitan wood degrader in East Asia.</title>
        <authorList>
            <consortium name="DOE Joint Genome Institute"/>
            <person name="Min B."/>
            <person name="Park H."/>
            <person name="Jang Y."/>
            <person name="Kim J.-J."/>
            <person name="Kim K.H."/>
            <person name="Pangilinan J."/>
            <person name="Lipzen A."/>
            <person name="Riley R."/>
            <person name="Grigoriev I.V."/>
            <person name="Spatafora J.W."/>
            <person name="Choi I.-G."/>
        </authorList>
    </citation>
    <scope>NUCLEOTIDE SEQUENCE [LARGE SCALE GENOMIC DNA]</scope>
    <source>
        <strain evidence="2 3">KUC8140</strain>
    </source>
</reference>
<evidence type="ECO:0000313" key="2">
    <source>
        <dbReference type="EMBL" id="KLO13539.1"/>
    </source>
</evidence>
<protein>
    <recommendedName>
        <fullName evidence="1">F-box domain-containing protein</fullName>
    </recommendedName>
</protein>
<proteinExistence type="predicted"/>